<feature type="transmembrane region" description="Helical" evidence="1">
    <location>
        <begin position="42"/>
        <end position="65"/>
    </location>
</feature>
<dbReference type="EMBL" id="QJPH01000062">
    <property type="protein sequence ID" value="PZN86860.1"/>
    <property type="molecule type" value="Genomic_DNA"/>
</dbReference>
<organism evidence="2 4">
    <name type="scientific">Candidatus Methylumidiphilus alinenensis</name>
    <dbReference type="NCBI Taxonomy" id="2202197"/>
    <lineage>
        <taxon>Bacteria</taxon>
        <taxon>Pseudomonadati</taxon>
        <taxon>Pseudomonadota</taxon>
        <taxon>Gammaproteobacteria</taxon>
        <taxon>Methylococcales</taxon>
        <taxon>Candidatus Methylumidiphilus</taxon>
    </lineage>
</organism>
<sequence length="83" mass="8975">MSKYLSVILGACLFAFIGFLCASGLSHVYEKQFAKSQDDMDSFAVFLVLVVIPAFAVGGGAVGFFGHRNLTLRSRGARNAVRR</sequence>
<dbReference type="Proteomes" id="UP000249396">
    <property type="component" value="Unassembled WGS sequence"/>
</dbReference>
<dbReference type="AlphaFoldDB" id="A0A2W4TLN1"/>
<evidence type="ECO:0000313" key="4">
    <source>
        <dbReference type="Proteomes" id="UP000249396"/>
    </source>
</evidence>
<keyword evidence="1" id="KW-0472">Membrane</keyword>
<keyword evidence="1" id="KW-1133">Transmembrane helix</keyword>
<evidence type="ECO:0000313" key="2">
    <source>
        <dbReference type="EMBL" id="PZN83277.1"/>
    </source>
</evidence>
<comment type="caution">
    <text evidence="2">The sequence shown here is derived from an EMBL/GenBank/DDBJ whole genome shotgun (WGS) entry which is preliminary data.</text>
</comment>
<protein>
    <submittedName>
        <fullName evidence="2">Uncharacterized protein</fullName>
    </submittedName>
</protein>
<evidence type="ECO:0000256" key="1">
    <source>
        <dbReference type="SAM" id="Phobius"/>
    </source>
</evidence>
<accession>A0A2W4TLN1</accession>
<proteinExistence type="predicted"/>
<name>A0A2W4TLN1_9GAMM</name>
<reference evidence="2 4" key="1">
    <citation type="journal article" date="2018" name="Aquat. Microb. Ecol.">
        <title>Gammaproteobacterial methanotrophs dominate.</title>
        <authorList>
            <person name="Rissanen A.J."/>
            <person name="Saarenheimo J."/>
            <person name="Tiirola M."/>
            <person name="Peura S."/>
            <person name="Aalto S.L."/>
            <person name="Karvinen A."/>
            <person name="Nykanen H."/>
        </authorList>
    </citation>
    <scope>NUCLEOTIDE SEQUENCE [LARGE SCALE GENOMIC DNA]</scope>
    <source>
        <strain evidence="2">AMbin10</strain>
    </source>
</reference>
<dbReference type="EMBL" id="QJPH01000189">
    <property type="protein sequence ID" value="PZN83277.1"/>
    <property type="molecule type" value="Genomic_DNA"/>
</dbReference>
<keyword evidence="1" id="KW-0812">Transmembrane</keyword>
<evidence type="ECO:0000313" key="3">
    <source>
        <dbReference type="EMBL" id="PZN86860.1"/>
    </source>
</evidence>
<gene>
    <name evidence="3" type="ORF">DM484_00635</name>
    <name evidence="2" type="ORF">DM484_04810</name>
</gene>